<dbReference type="Pfam" id="PF04542">
    <property type="entry name" value="Sigma70_r2"/>
    <property type="match status" value="1"/>
</dbReference>
<dbReference type="SUPFAM" id="SSF88946">
    <property type="entry name" value="Sigma2 domain of RNA polymerase sigma factors"/>
    <property type="match status" value="1"/>
</dbReference>
<organism evidence="7 8">
    <name type="scientific">Deinococcus roseus</name>
    <dbReference type="NCBI Taxonomy" id="392414"/>
    <lineage>
        <taxon>Bacteria</taxon>
        <taxon>Thermotogati</taxon>
        <taxon>Deinococcota</taxon>
        <taxon>Deinococci</taxon>
        <taxon>Deinococcales</taxon>
        <taxon>Deinococcaceae</taxon>
        <taxon>Deinococcus</taxon>
    </lineage>
</organism>
<dbReference type="InterPro" id="IPR013324">
    <property type="entry name" value="RNA_pol_sigma_r3/r4-like"/>
</dbReference>
<dbReference type="NCBIfam" id="TIGR02937">
    <property type="entry name" value="sigma70-ECF"/>
    <property type="match status" value="1"/>
</dbReference>
<dbReference type="InterPro" id="IPR013325">
    <property type="entry name" value="RNA_pol_sigma_r2"/>
</dbReference>
<evidence type="ECO:0000256" key="4">
    <source>
        <dbReference type="ARBA" id="ARBA00023163"/>
    </source>
</evidence>
<dbReference type="PANTHER" id="PTHR43133:SF62">
    <property type="entry name" value="RNA POLYMERASE SIGMA FACTOR SIGZ"/>
    <property type="match status" value="1"/>
</dbReference>
<feature type="domain" description="RNA polymerase sigma factor 70 region 4 type 2" evidence="6">
    <location>
        <begin position="141"/>
        <end position="191"/>
    </location>
</feature>
<keyword evidence="2" id="KW-0805">Transcription regulation</keyword>
<dbReference type="CDD" id="cd06171">
    <property type="entry name" value="Sigma70_r4"/>
    <property type="match status" value="1"/>
</dbReference>
<feature type="domain" description="RNA polymerase sigma-70 region 2" evidence="5">
    <location>
        <begin position="42"/>
        <end position="109"/>
    </location>
</feature>
<dbReference type="InterPro" id="IPR014284">
    <property type="entry name" value="RNA_pol_sigma-70_dom"/>
</dbReference>
<dbReference type="EMBL" id="BMOD01000011">
    <property type="protein sequence ID" value="GGJ42043.1"/>
    <property type="molecule type" value="Genomic_DNA"/>
</dbReference>
<keyword evidence="8" id="KW-1185">Reference proteome</keyword>
<evidence type="ECO:0000256" key="2">
    <source>
        <dbReference type="ARBA" id="ARBA00023015"/>
    </source>
</evidence>
<dbReference type="Gene3D" id="1.10.1740.10">
    <property type="match status" value="1"/>
</dbReference>
<evidence type="ECO:0000256" key="3">
    <source>
        <dbReference type="ARBA" id="ARBA00023082"/>
    </source>
</evidence>
<evidence type="ECO:0000259" key="6">
    <source>
        <dbReference type="Pfam" id="PF08281"/>
    </source>
</evidence>
<dbReference type="Proteomes" id="UP000632222">
    <property type="component" value="Unassembled WGS sequence"/>
</dbReference>
<dbReference type="InterPro" id="IPR013249">
    <property type="entry name" value="RNA_pol_sigma70_r4_t2"/>
</dbReference>
<comment type="similarity">
    <text evidence="1">Belongs to the sigma-70 factor family. ECF subfamily.</text>
</comment>
<name>A0ABQ2D1P7_9DEIO</name>
<dbReference type="Gene3D" id="1.10.10.10">
    <property type="entry name" value="Winged helix-like DNA-binding domain superfamily/Winged helix DNA-binding domain"/>
    <property type="match status" value="1"/>
</dbReference>
<dbReference type="PANTHER" id="PTHR43133">
    <property type="entry name" value="RNA POLYMERASE ECF-TYPE SIGMA FACTO"/>
    <property type="match status" value="1"/>
</dbReference>
<dbReference type="SUPFAM" id="SSF88659">
    <property type="entry name" value="Sigma3 and sigma4 domains of RNA polymerase sigma factors"/>
    <property type="match status" value="1"/>
</dbReference>
<dbReference type="Pfam" id="PF08281">
    <property type="entry name" value="Sigma70_r4_2"/>
    <property type="match status" value="1"/>
</dbReference>
<protein>
    <submittedName>
        <fullName evidence="7">RNA polymerase sigma factor</fullName>
    </submittedName>
</protein>
<gene>
    <name evidence="7" type="primary">rpoE</name>
    <name evidence="7" type="ORF">GCM10008938_30120</name>
</gene>
<comment type="caution">
    <text evidence="7">The sequence shown here is derived from an EMBL/GenBank/DDBJ whole genome shotgun (WGS) entry which is preliminary data.</text>
</comment>
<dbReference type="InterPro" id="IPR007627">
    <property type="entry name" value="RNA_pol_sigma70_r2"/>
</dbReference>
<evidence type="ECO:0000313" key="8">
    <source>
        <dbReference type="Proteomes" id="UP000632222"/>
    </source>
</evidence>
<sequence>MHPKPPSFADRLLSVSDLTGNEHHLQLLMRIQRQDQEALRELFNDLGSTIKAIAFRMLGSLEDAEEVMQDTFVVLYNKASTYSPDRASVKTYLCGIAHKMCLERLRTRGSRPLKVEEWDIHDPDTETLAAETRQQDDKIVVEKALNTLDPSEKRLLELAFYDGYSHSELVEHTGMALGTLKSKLRRTLMKLKARLEGA</sequence>
<keyword evidence="4" id="KW-0804">Transcription</keyword>
<evidence type="ECO:0000256" key="1">
    <source>
        <dbReference type="ARBA" id="ARBA00010641"/>
    </source>
</evidence>
<dbReference type="InterPro" id="IPR036388">
    <property type="entry name" value="WH-like_DNA-bd_sf"/>
</dbReference>
<evidence type="ECO:0000313" key="7">
    <source>
        <dbReference type="EMBL" id="GGJ42043.1"/>
    </source>
</evidence>
<keyword evidence="3" id="KW-0731">Sigma factor</keyword>
<reference evidence="8" key="1">
    <citation type="journal article" date="2019" name="Int. J. Syst. Evol. Microbiol.">
        <title>The Global Catalogue of Microorganisms (GCM) 10K type strain sequencing project: providing services to taxonomists for standard genome sequencing and annotation.</title>
        <authorList>
            <consortium name="The Broad Institute Genomics Platform"/>
            <consortium name="The Broad Institute Genome Sequencing Center for Infectious Disease"/>
            <person name="Wu L."/>
            <person name="Ma J."/>
        </authorList>
    </citation>
    <scope>NUCLEOTIDE SEQUENCE [LARGE SCALE GENOMIC DNA]</scope>
    <source>
        <strain evidence="8">JCM 14370</strain>
    </source>
</reference>
<evidence type="ECO:0000259" key="5">
    <source>
        <dbReference type="Pfam" id="PF04542"/>
    </source>
</evidence>
<accession>A0ABQ2D1P7</accession>
<proteinExistence type="inferred from homology"/>
<dbReference type="InterPro" id="IPR039425">
    <property type="entry name" value="RNA_pol_sigma-70-like"/>
</dbReference>